<name>A0ABX2P159_9PROT</name>
<keyword evidence="2" id="KW-0812">Transmembrane</keyword>
<evidence type="ECO:0000313" key="5">
    <source>
        <dbReference type="EMBL" id="NVN45628.1"/>
    </source>
</evidence>
<dbReference type="Proteomes" id="UP001516351">
    <property type="component" value="Unassembled WGS sequence"/>
</dbReference>
<dbReference type="Pfam" id="PF04280">
    <property type="entry name" value="Tim44"/>
    <property type="match status" value="1"/>
</dbReference>
<evidence type="ECO:0000313" key="6">
    <source>
        <dbReference type="Proteomes" id="UP001516351"/>
    </source>
</evidence>
<dbReference type="PANTHER" id="PTHR41542:SF1">
    <property type="entry name" value="BLL5807 PROTEIN"/>
    <property type="match status" value="1"/>
</dbReference>
<dbReference type="InterPro" id="IPR007379">
    <property type="entry name" value="Tim44-like_dom"/>
</dbReference>
<feature type="region of interest" description="Disordered" evidence="1">
    <location>
        <begin position="32"/>
        <end position="56"/>
    </location>
</feature>
<keyword evidence="2" id="KW-0472">Membrane</keyword>
<feature type="chain" id="PRO_5046011387" evidence="3">
    <location>
        <begin position="33"/>
        <end position="308"/>
    </location>
</feature>
<organism evidence="5 6">
    <name type="scientific">Asaia spathodeae</name>
    <dbReference type="NCBI Taxonomy" id="657016"/>
    <lineage>
        <taxon>Bacteria</taxon>
        <taxon>Pseudomonadati</taxon>
        <taxon>Pseudomonadota</taxon>
        <taxon>Alphaproteobacteria</taxon>
        <taxon>Acetobacterales</taxon>
        <taxon>Acetobacteraceae</taxon>
        <taxon>Asaia</taxon>
    </lineage>
</organism>
<evidence type="ECO:0000259" key="4">
    <source>
        <dbReference type="SMART" id="SM00978"/>
    </source>
</evidence>
<comment type="caution">
    <text evidence="5">The sequence shown here is derived from an EMBL/GenBank/DDBJ whole genome shotgun (WGS) entry which is preliminary data.</text>
</comment>
<dbReference type="SMART" id="SM00978">
    <property type="entry name" value="Tim44"/>
    <property type="match status" value="1"/>
</dbReference>
<protein>
    <submittedName>
        <fullName evidence="5">TIM44-like domain-containing protein</fullName>
    </submittedName>
</protein>
<proteinExistence type="predicted"/>
<keyword evidence="3" id="KW-0732">Signal</keyword>
<dbReference type="Gene3D" id="3.10.450.240">
    <property type="match status" value="1"/>
</dbReference>
<accession>A0ABX2P159</accession>
<keyword evidence="2" id="KW-1133">Transmembrane helix</keyword>
<reference evidence="5 6" key="1">
    <citation type="submission" date="2020-06" db="EMBL/GenBank/DDBJ databases">
        <title>Synonyms of Asaia species.</title>
        <authorList>
            <person name="Sombolestani A."/>
        </authorList>
    </citation>
    <scope>NUCLEOTIDE SEQUENCE [LARGE SCALE GENOMIC DNA]</scope>
    <source>
        <strain evidence="5 6">LMG 27047</strain>
    </source>
</reference>
<keyword evidence="6" id="KW-1185">Reference proteome</keyword>
<feature type="domain" description="Tim44-like" evidence="4">
    <location>
        <begin position="162"/>
        <end position="306"/>
    </location>
</feature>
<dbReference type="SUPFAM" id="SSF54427">
    <property type="entry name" value="NTF2-like"/>
    <property type="match status" value="1"/>
</dbReference>
<feature type="signal peptide" evidence="3">
    <location>
        <begin position="1"/>
        <end position="32"/>
    </location>
</feature>
<evidence type="ECO:0000256" key="1">
    <source>
        <dbReference type="SAM" id="MobiDB-lite"/>
    </source>
</evidence>
<evidence type="ECO:0000256" key="3">
    <source>
        <dbReference type="SAM" id="SignalP"/>
    </source>
</evidence>
<feature type="transmembrane region" description="Helical" evidence="2">
    <location>
        <begin position="96"/>
        <end position="119"/>
    </location>
</feature>
<dbReference type="InterPro" id="IPR032710">
    <property type="entry name" value="NTF2-like_dom_sf"/>
</dbReference>
<evidence type="ECO:0000256" key="2">
    <source>
        <dbReference type="SAM" id="Phobius"/>
    </source>
</evidence>
<dbReference type="PANTHER" id="PTHR41542">
    <property type="entry name" value="BLL5807 PROTEIN"/>
    <property type="match status" value="1"/>
</dbReference>
<gene>
    <name evidence="5" type="ORF">HW542_02255</name>
</gene>
<feature type="transmembrane region" description="Helical" evidence="2">
    <location>
        <begin position="126"/>
        <end position="151"/>
    </location>
</feature>
<sequence>MRSQGVFMSRPIFRASLLLLALAPLLAAPADARPGGGRSMGSRGSRTYSPPPMTQTAPYAARPMERSYAPAAPSPGMNAPFSRPMGQPGFAQRRPFMTGFMGGLIGAGLFGMLSGHGFFGGGGGGFLSFIGLLFQIAIFGFLIVMVLRWLANRRNGGVGAPQRPGFSGGAGTPAVTLSNSDYQNFQQLLLDIQAAWSAQNMRALATMATPEMVSYFSEQLADYASRGARNIVSDVQFMRGDLSEAWREGNMTYATVAMQYSLYDVTTDSFGNVIDGSKTERQAVTELWTFVRADGRGNWILSAIQQVG</sequence>
<dbReference type="EMBL" id="JABXXV010000001">
    <property type="protein sequence ID" value="NVN45628.1"/>
    <property type="molecule type" value="Genomic_DNA"/>
</dbReference>